<sequence length="117" mass="12986">MLRKADSWFLRVVIIIVKIAIVMLLLVSLTFAISNATDPFVKIYKTIDSILSSVDNFLQNLKDILKIHIASMAKTLSVILGLIGAFLYFSGINKYGGRGMIMGAIVMYLLAEFVNNL</sequence>
<dbReference type="EMBL" id="CP000504">
    <property type="protein sequence ID" value="ABL87943.1"/>
    <property type="molecule type" value="Genomic_DNA"/>
</dbReference>
<feature type="transmembrane region" description="Helical" evidence="1">
    <location>
        <begin position="12"/>
        <end position="33"/>
    </location>
</feature>
<dbReference type="eggNOG" id="arCOG05579">
    <property type="taxonomic scope" value="Archaea"/>
</dbReference>
<dbReference type="KEGG" id="pis:Pisl_0767"/>
<dbReference type="HOGENOM" id="CLU_2285157_0_0_2"/>
<evidence type="ECO:0000313" key="3">
    <source>
        <dbReference type="Proteomes" id="UP000002595"/>
    </source>
</evidence>
<name>A1RSL1_PYRIL</name>
<keyword evidence="3" id="KW-1185">Reference proteome</keyword>
<protein>
    <submittedName>
        <fullName evidence="2">Uncharacterized protein</fullName>
    </submittedName>
</protein>
<accession>A1RSL1</accession>
<proteinExistence type="predicted"/>
<organism evidence="2 3">
    <name type="scientific">Pyrobaculum islandicum (strain DSM 4184 / JCM 9189 / GEO3)</name>
    <dbReference type="NCBI Taxonomy" id="384616"/>
    <lineage>
        <taxon>Archaea</taxon>
        <taxon>Thermoproteota</taxon>
        <taxon>Thermoprotei</taxon>
        <taxon>Thermoproteales</taxon>
        <taxon>Thermoproteaceae</taxon>
        <taxon>Pyrobaculum</taxon>
    </lineage>
</organism>
<evidence type="ECO:0000313" key="2">
    <source>
        <dbReference type="EMBL" id="ABL87943.1"/>
    </source>
</evidence>
<keyword evidence="1" id="KW-1133">Transmembrane helix</keyword>
<dbReference type="AlphaFoldDB" id="A1RSL1"/>
<evidence type="ECO:0000256" key="1">
    <source>
        <dbReference type="SAM" id="Phobius"/>
    </source>
</evidence>
<feature type="transmembrane region" description="Helical" evidence="1">
    <location>
        <begin position="67"/>
        <end position="88"/>
    </location>
</feature>
<keyword evidence="1" id="KW-0472">Membrane</keyword>
<dbReference type="Proteomes" id="UP000002595">
    <property type="component" value="Chromosome"/>
</dbReference>
<keyword evidence="1" id="KW-0812">Transmembrane</keyword>
<dbReference type="STRING" id="384616.Pisl_0767"/>
<feature type="transmembrane region" description="Helical" evidence="1">
    <location>
        <begin position="95"/>
        <end position="114"/>
    </location>
</feature>
<reference evidence="2" key="1">
    <citation type="submission" date="2006-12" db="EMBL/GenBank/DDBJ databases">
        <title>Complete sequence of Pyrobaculum islandicum DSM 4184.</title>
        <authorList>
            <person name="Copeland A."/>
            <person name="Lucas S."/>
            <person name="Lapidus A."/>
            <person name="Barry K."/>
            <person name="Detter J.C."/>
            <person name="Glavina del Rio T."/>
            <person name="Dalin E."/>
            <person name="Tice H."/>
            <person name="Pitluck S."/>
            <person name="Meincke L."/>
            <person name="Brettin T."/>
            <person name="Bruce D."/>
            <person name="Han C."/>
            <person name="Tapia R."/>
            <person name="Gilna P."/>
            <person name="Schmutz J."/>
            <person name="Larimer F."/>
            <person name="Land M."/>
            <person name="Hauser L."/>
            <person name="Kyrpides N."/>
            <person name="Mikhailova N."/>
            <person name="Cozen A.E."/>
            <person name="Fitz-Gibbon S.T."/>
            <person name="House C.H."/>
            <person name="Saltikov C."/>
            <person name="Lowe T."/>
            <person name="Richardson P."/>
        </authorList>
    </citation>
    <scope>NUCLEOTIDE SEQUENCE [LARGE SCALE GENOMIC DNA]</scope>
    <source>
        <strain evidence="2">DSM 4184</strain>
    </source>
</reference>
<gene>
    <name evidence="2" type="ordered locus">Pisl_0767</name>
</gene>